<evidence type="ECO:0000256" key="1">
    <source>
        <dbReference type="ARBA" id="ARBA00002397"/>
    </source>
</evidence>
<comment type="similarity">
    <text evidence="2">Belongs to the FlgN family.</text>
</comment>
<proteinExistence type="inferred from homology"/>
<dbReference type="RefSeq" id="WP_208312345.1">
    <property type="nucleotide sequence ID" value="NZ_JAELYA010000001.1"/>
</dbReference>
<name>A0ABS3TLL8_9PSED</name>
<dbReference type="SUPFAM" id="SSF140566">
    <property type="entry name" value="FlgN-like"/>
    <property type="match status" value="1"/>
</dbReference>
<evidence type="ECO:0000256" key="2">
    <source>
        <dbReference type="ARBA" id="ARBA00007703"/>
    </source>
</evidence>
<protein>
    <submittedName>
        <fullName evidence="5">Flagellar export chaperone FlgN</fullName>
    </submittedName>
</protein>
<evidence type="ECO:0000256" key="4">
    <source>
        <dbReference type="SAM" id="MobiDB-lite"/>
    </source>
</evidence>
<sequence length="155" mass="17184">MSDVSLLQLFTDDIDAAERLLQLIDDEFQALEQRDLPRLRQLLDGKLPLMQQLELHARQRGDILHQAGVGADREGLVQLAARIADGSQLLELGDRLAELLDRLQLANQRNGRIIRAGQASTGHLLDILRGQDSPSLYDRHGGATQGARQRPLSQA</sequence>
<evidence type="ECO:0000256" key="3">
    <source>
        <dbReference type="ARBA" id="ARBA00022795"/>
    </source>
</evidence>
<keyword evidence="5" id="KW-0966">Cell projection</keyword>
<dbReference type="Pfam" id="PF05130">
    <property type="entry name" value="FlgN"/>
    <property type="match status" value="1"/>
</dbReference>
<dbReference type="Gene3D" id="1.20.58.300">
    <property type="entry name" value="FlgN-like"/>
    <property type="match status" value="1"/>
</dbReference>
<keyword evidence="6" id="KW-1185">Reference proteome</keyword>
<dbReference type="Proteomes" id="UP000669060">
    <property type="component" value="Unassembled WGS sequence"/>
</dbReference>
<organism evidence="5 6">
    <name type="scientific">Pseudomonas schmalbachii</name>
    <dbReference type="NCBI Taxonomy" id="2816993"/>
    <lineage>
        <taxon>Bacteria</taxon>
        <taxon>Pseudomonadati</taxon>
        <taxon>Pseudomonadota</taxon>
        <taxon>Gammaproteobacteria</taxon>
        <taxon>Pseudomonadales</taxon>
        <taxon>Pseudomonadaceae</taxon>
        <taxon>Pseudomonas</taxon>
    </lineage>
</organism>
<evidence type="ECO:0000313" key="6">
    <source>
        <dbReference type="Proteomes" id="UP000669060"/>
    </source>
</evidence>
<dbReference type="InterPro" id="IPR007809">
    <property type="entry name" value="FlgN-like"/>
</dbReference>
<keyword evidence="5" id="KW-0969">Cilium</keyword>
<accession>A0ABS3TLL8</accession>
<feature type="region of interest" description="Disordered" evidence="4">
    <location>
        <begin position="135"/>
        <end position="155"/>
    </location>
</feature>
<evidence type="ECO:0000313" key="5">
    <source>
        <dbReference type="EMBL" id="MBO3274533.1"/>
    </source>
</evidence>
<keyword evidence="5" id="KW-0282">Flagellum</keyword>
<gene>
    <name evidence="5" type="primary">flgN</name>
    <name evidence="5" type="ORF">JFY56_04770</name>
</gene>
<comment type="function">
    <text evidence="1">Required for the efficient initiation of filament assembly.</text>
</comment>
<reference evidence="5 6" key="1">
    <citation type="submission" date="2020-12" db="EMBL/GenBank/DDBJ databases">
        <title>Pseudomonas schmalbachii sp. nov. isolated from millipede gut.</title>
        <authorList>
            <person name="Shelomi M."/>
        </authorList>
    </citation>
    <scope>NUCLEOTIDE SEQUENCE [LARGE SCALE GENOMIC DNA]</scope>
    <source>
        <strain evidence="5 6">Milli4</strain>
    </source>
</reference>
<comment type="caution">
    <text evidence="5">The sequence shown here is derived from an EMBL/GenBank/DDBJ whole genome shotgun (WGS) entry which is preliminary data.</text>
</comment>
<keyword evidence="3" id="KW-1005">Bacterial flagellum biogenesis</keyword>
<dbReference type="EMBL" id="JAELYA010000001">
    <property type="protein sequence ID" value="MBO3274533.1"/>
    <property type="molecule type" value="Genomic_DNA"/>
</dbReference>
<dbReference type="InterPro" id="IPR036679">
    <property type="entry name" value="FlgN-like_sf"/>
</dbReference>